<dbReference type="AlphaFoldDB" id="T0J0M5"/>
<name>T0J0M5_9SPHN</name>
<dbReference type="EMBL" id="AUWY01000100">
    <property type="protein sequence ID" value="EQB31516.1"/>
    <property type="molecule type" value="Genomic_DNA"/>
</dbReference>
<protein>
    <submittedName>
        <fullName evidence="1">Uncharacterized protein</fullName>
    </submittedName>
</protein>
<dbReference type="STRING" id="1346791.M529_14455"/>
<dbReference type="Proteomes" id="UP000015523">
    <property type="component" value="Unassembled WGS sequence"/>
</dbReference>
<comment type="caution">
    <text evidence="1">The sequence shown here is derived from an EMBL/GenBank/DDBJ whole genome shotgun (WGS) entry which is preliminary data.</text>
</comment>
<dbReference type="RefSeq" id="WP_021318654.1">
    <property type="nucleotide sequence ID" value="NZ_AUWY01000100.1"/>
</dbReference>
<gene>
    <name evidence="1" type="ORF">M529_14455</name>
</gene>
<sequence>MAPPQNPAALLQSAGSYTSEDELMDIAGLALGMALREVAASSAVAELRLRRFLEEATEQDWAREHGLAVRSIVAALDRDLIGKVADLIQAGNIHSVADLVAGAGAVN</sequence>
<reference evidence="1 2" key="1">
    <citation type="journal article" date="2013" name="Genome Announc.">
        <title>Draft Genome Sequence of Sphingobium ummariense Strain RL-3, a Hexachlorocyclohexane-Degrading Bacterium.</title>
        <authorList>
            <person name="Kohli P."/>
            <person name="Dua A."/>
            <person name="Sangwan N."/>
            <person name="Oldach P."/>
            <person name="Khurana J.P."/>
            <person name="Lal R."/>
        </authorList>
    </citation>
    <scope>NUCLEOTIDE SEQUENCE [LARGE SCALE GENOMIC DNA]</scope>
    <source>
        <strain evidence="1 2">RL-3</strain>
    </source>
</reference>
<proteinExistence type="predicted"/>
<organism evidence="1 2">
    <name type="scientific">Sphingobium ummariense RL-3</name>
    <dbReference type="NCBI Taxonomy" id="1346791"/>
    <lineage>
        <taxon>Bacteria</taxon>
        <taxon>Pseudomonadati</taxon>
        <taxon>Pseudomonadota</taxon>
        <taxon>Alphaproteobacteria</taxon>
        <taxon>Sphingomonadales</taxon>
        <taxon>Sphingomonadaceae</taxon>
        <taxon>Sphingobium</taxon>
    </lineage>
</organism>
<keyword evidence="2" id="KW-1185">Reference proteome</keyword>
<evidence type="ECO:0000313" key="1">
    <source>
        <dbReference type="EMBL" id="EQB31516.1"/>
    </source>
</evidence>
<accession>T0J0M5</accession>
<dbReference type="PATRIC" id="fig|1346791.3.peg.2780"/>
<evidence type="ECO:0000313" key="2">
    <source>
        <dbReference type="Proteomes" id="UP000015523"/>
    </source>
</evidence>